<dbReference type="GO" id="GO:0102704">
    <property type="term" value="F:GDP-Man:Man(2)GlcNAc(2)-PP-Dol alpha-1,6-mannosyltransferase activity"/>
    <property type="evidence" value="ECO:0007669"/>
    <property type="project" value="UniProtKB-UniRule"/>
</dbReference>
<reference evidence="13 14" key="1">
    <citation type="submission" date="2019-01" db="EMBL/GenBank/DDBJ databases">
        <authorList>
            <person name="Sayadi A."/>
        </authorList>
    </citation>
    <scope>NUCLEOTIDE SEQUENCE [LARGE SCALE GENOMIC DNA]</scope>
</reference>
<dbReference type="InterPro" id="IPR028098">
    <property type="entry name" value="Glyco_trans_4-like_N"/>
</dbReference>
<dbReference type="Pfam" id="PF13439">
    <property type="entry name" value="Glyco_transf_4"/>
    <property type="match status" value="1"/>
</dbReference>
<comment type="catalytic activity">
    <reaction evidence="8 10">
        <text>a beta-D-Man-(1-&gt;4)-beta-D-GlcNAc-(1-&gt;4)-alpha-D-GlcNAc-diphospho-di-trans,poly-cis-dolichol + GDP-alpha-D-mannose = an alpha-D-Man-(1-&gt;3)-beta-D-Man-(1-&gt;4)-beta-D-GlcNAc-(1-&gt;4)-alpha-D-GlcNAc-diphospho-di-trans,poly-cis-dolichol + GDP + H(+)</text>
        <dbReference type="Rhea" id="RHEA:29515"/>
        <dbReference type="Rhea" id="RHEA-COMP:19511"/>
        <dbReference type="Rhea" id="RHEA-COMP:19513"/>
        <dbReference type="ChEBI" id="CHEBI:15378"/>
        <dbReference type="ChEBI" id="CHEBI:57527"/>
        <dbReference type="ChEBI" id="CHEBI:58189"/>
        <dbReference type="ChEBI" id="CHEBI:58472"/>
        <dbReference type="ChEBI" id="CHEBI:132510"/>
        <dbReference type="EC" id="2.4.1.132"/>
    </reaction>
    <physiologicalReaction direction="left-to-right" evidence="8 10">
        <dbReference type="Rhea" id="RHEA:29516"/>
    </physiologicalReaction>
</comment>
<organism evidence="13 14">
    <name type="scientific">Callosobruchus maculatus</name>
    <name type="common">Southern cowpea weevil</name>
    <name type="synonym">Pulse bruchid</name>
    <dbReference type="NCBI Taxonomy" id="64391"/>
    <lineage>
        <taxon>Eukaryota</taxon>
        <taxon>Metazoa</taxon>
        <taxon>Ecdysozoa</taxon>
        <taxon>Arthropoda</taxon>
        <taxon>Hexapoda</taxon>
        <taxon>Insecta</taxon>
        <taxon>Pterygota</taxon>
        <taxon>Neoptera</taxon>
        <taxon>Endopterygota</taxon>
        <taxon>Coleoptera</taxon>
        <taxon>Polyphaga</taxon>
        <taxon>Cucujiformia</taxon>
        <taxon>Chrysomeloidea</taxon>
        <taxon>Chrysomelidae</taxon>
        <taxon>Bruchinae</taxon>
        <taxon>Bruchini</taxon>
        <taxon>Callosobruchus</taxon>
    </lineage>
</organism>
<dbReference type="EMBL" id="CAACVG010006265">
    <property type="protein sequence ID" value="VEN40054.1"/>
    <property type="molecule type" value="Genomic_DNA"/>
</dbReference>
<gene>
    <name evidence="13" type="ORF">CALMAC_LOCUS4353</name>
</gene>
<protein>
    <recommendedName>
        <fullName evidence="10">Alpha-1,3/1,6-mannosyltransferase ALG2</fullName>
        <ecNumber evidence="10">2.4.1.132</ecNumber>
        <ecNumber evidence="10">2.4.1.257</ecNumber>
    </recommendedName>
    <alternativeName>
        <fullName evidence="10">GDP-Man:Man(1)GlcNAc(2)-PP-Dol alpha-1,3-mannosyltransferase</fullName>
    </alternativeName>
</protein>
<proteinExistence type="inferred from homology"/>
<feature type="domain" description="Glycosyltransferase subfamily 4-like N-terminal" evidence="12">
    <location>
        <begin position="18"/>
        <end position="181"/>
    </location>
</feature>
<comment type="subcellular location">
    <subcellularLocation>
        <location evidence="10">Endoplasmic reticulum membrane</location>
        <topology evidence="10">Single-pass membrane protein</topology>
    </subcellularLocation>
</comment>
<evidence type="ECO:0000256" key="3">
    <source>
        <dbReference type="ARBA" id="ARBA00022679"/>
    </source>
</evidence>
<evidence type="ECO:0000256" key="7">
    <source>
        <dbReference type="ARBA" id="ARBA00023136"/>
    </source>
</evidence>
<dbReference type="Proteomes" id="UP000410492">
    <property type="component" value="Unassembled WGS sequence"/>
</dbReference>
<comment type="function">
    <text evidence="10">Mannosylates Man(2)GlcNAc(2)-dolichol diphosphate and Man(1)GlcNAc(2)-dolichol diphosphate to form Man(3)GlcNAc(2)-dolichol diphosphate.</text>
</comment>
<keyword evidence="2 10" id="KW-0328">Glycosyltransferase</keyword>
<evidence type="ECO:0000259" key="11">
    <source>
        <dbReference type="Pfam" id="PF00534"/>
    </source>
</evidence>
<dbReference type="PANTHER" id="PTHR45918:SF1">
    <property type="entry name" value="ALPHA-1,3_1,6-MANNOSYLTRANSFERASE ALG2"/>
    <property type="match status" value="1"/>
</dbReference>
<evidence type="ECO:0000259" key="12">
    <source>
        <dbReference type="Pfam" id="PF13439"/>
    </source>
</evidence>
<evidence type="ECO:0000256" key="6">
    <source>
        <dbReference type="ARBA" id="ARBA00022989"/>
    </source>
</evidence>
<accession>A0A653BWP1</accession>
<dbReference type="AlphaFoldDB" id="A0A653BWP1"/>
<comment type="similarity">
    <text evidence="10">Belongs to the glycosyltransferase group 1 family.</text>
</comment>
<keyword evidence="14" id="KW-1185">Reference proteome</keyword>
<evidence type="ECO:0000256" key="5">
    <source>
        <dbReference type="ARBA" id="ARBA00022824"/>
    </source>
</evidence>
<sequence>MGSRRNLKIGFIHPDLGIGGAERLVLDLAGSLASEGHQIKFITNHFDKTHAFDELKNGEYPVDVYGDWLPKSICGLCQAVCAYIRMIYLSIVYFLFMKHTDKCDLYITDLIPIANIFIKLANERVIYYCHHPDLLASIPGGTLKTLYRKPIDWLEMKATAKADVILVNSKYTASVFSRTFPEITKSVKILYPTVANSYQQAVEALTEEKPIELLIPDITDKVPDKIVFLSINRFHPAKRLDLAIEAMFSLRNKLNADEWERTYLVLAGGFDPLSAVNAVTYSELQALTKYRGLQDKVIFLKSPSDSLKAELLKSCTCLIYTPINEHFGIVPLEAMTVKKPVIAVNSGGPRETVEHNVTGYLCEPLGDSMAEYMAKIIRNNSRKMGEEGRKRLDDKFSYNIFKKTLNEVIEHLIEGNEKVD</sequence>
<dbReference type="GO" id="GO:0004378">
    <property type="term" value="F:GDP-Man:Man(1)GlcNAc(2)-PP-Dol alpha-1,3-mannosyltransferase activity"/>
    <property type="evidence" value="ECO:0007669"/>
    <property type="project" value="UniProtKB-UniRule"/>
</dbReference>
<keyword evidence="4" id="KW-0812">Transmembrane</keyword>
<evidence type="ECO:0000256" key="10">
    <source>
        <dbReference type="RuleBase" id="RU367136"/>
    </source>
</evidence>
<dbReference type="OrthoDB" id="448893at2759"/>
<evidence type="ECO:0000313" key="13">
    <source>
        <dbReference type="EMBL" id="VEN40054.1"/>
    </source>
</evidence>
<dbReference type="GO" id="GO:0005789">
    <property type="term" value="C:endoplasmic reticulum membrane"/>
    <property type="evidence" value="ECO:0007669"/>
    <property type="project" value="UniProtKB-SubCell"/>
</dbReference>
<comment type="catalytic activity">
    <reaction evidence="9 10">
        <text>an alpha-D-Man-(1-&gt;3)-beta-D-Man-(1-&gt;4)-beta-D-GlcNAc-(1-&gt;4)-alpha-D-GlcNAc-diphospho-di-trans,poly-cis-dolichol + GDP-alpha-D-mannose = an alpha-D-Man-(1-&gt;3)-[alpha-D-Man-(1-&gt;6)]-beta-D-Man-(1-&gt;4)-beta-D-GlcNAc-(1-&gt;4)-alpha-D-GlcNAc-diphospho-di-trans,poly-cis-dolichol + GDP + H(+)</text>
        <dbReference type="Rhea" id="RHEA:29519"/>
        <dbReference type="Rhea" id="RHEA-COMP:19513"/>
        <dbReference type="Rhea" id="RHEA-COMP:19515"/>
        <dbReference type="ChEBI" id="CHEBI:15378"/>
        <dbReference type="ChEBI" id="CHEBI:57527"/>
        <dbReference type="ChEBI" id="CHEBI:58189"/>
        <dbReference type="ChEBI" id="CHEBI:132510"/>
        <dbReference type="ChEBI" id="CHEBI:132511"/>
        <dbReference type="EC" id="2.4.1.257"/>
    </reaction>
    <physiologicalReaction direction="left-to-right" evidence="9 10">
        <dbReference type="Rhea" id="RHEA:29520"/>
    </physiologicalReaction>
</comment>
<evidence type="ECO:0000256" key="2">
    <source>
        <dbReference type="ARBA" id="ARBA00022676"/>
    </source>
</evidence>
<keyword evidence="3 10" id="KW-0808">Transferase</keyword>
<evidence type="ECO:0000256" key="4">
    <source>
        <dbReference type="ARBA" id="ARBA00022692"/>
    </source>
</evidence>
<dbReference type="EC" id="2.4.1.132" evidence="10"/>
<evidence type="ECO:0000256" key="1">
    <source>
        <dbReference type="ARBA" id="ARBA00004922"/>
    </source>
</evidence>
<dbReference type="SUPFAM" id="SSF53756">
    <property type="entry name" value="UDP-Glycosyltransferase/glycogen phosphorylase"/>
    <property type="match status" value="1"/>
</dbReference>
<dbReference type="InterPro" id="IPR001296">
    <property type="entry name" value="Glyco_trans_1"/>
</dbReference>
<keyword evidence="6" id="KW-1133">Transmembrane helix</keyword>
<dbReference type="PANTHER" id="PTHR45918">
    <property type="entry name" value="ALPHA-1,3/1,6-MANNOSYLTRANSFERASE ALG2"/>
    <property type="match status" value="1"/>
</dbReference>
<keyword evidence="7" id="KW-0472">Membrane</keyword>
<dbReference type="Gene3D" id="3.40.50.2000">
    <property type="entry name" value="Glycogen Phosphorylase B"/>
    <property type="match status" value="2"/>
</dbReference>
<comment type="pathway">
    <text evidence="1 10">Protein modification; protein glycosylation.</text>
</comment>
<dbReference type="EC" id="2.4.1.257" evidence="10"/>
<dbReference type="UniPathway" id="UPA00378"/>
<dbReference type="Pfam" id="PF00534">
    <property type="entry name" value="Glycos_transf_1"/>
    <property type="match status" value="1"/>
</dbReference>
<name>A0A653BWP1_CALMS</name>
<keyword evidence="5" id="KW-0256">Endoplasmic reticulum</keyword>
<evidence type="ECO:0000313" key="14">
    <source>
        <dbReference type="Proteomes" id="UP000410492"/>
    </source>
</evidence>
<evidence type="ECO:0000256" key="8">
    <source>
        <dbReference type="ARBA" id="ARBA00045103"/>
    </source>
</evidence>
<feature type="domain" description="Glycosyl transferase family 1" evidence="11">
    <location>
        <begin position="219"/>
        <end position="391"/>
    </location>
</feature>
<dbReference type="InterPro" id="IPR027054">
    <property type="entry name" value="ALG2"/>
</dbReference>
<evidence type="ECO:0000256" key="9">
    <source>
        <dbReference type="ARBA" id="ARBA00045104"/>
    </source>
</evidence>